<dbReference type="SUPFAM" id="SSF53448">
    <property type="entry name" value="Nucleotide-diphospho-sugar transferases"/>
    <property type="match status" value="1"/>
</dbReference>
<dbReference type="InterPro" id="IPR046694">
    <property type="entry name" value="DUF6564"/>
</dbReference>
<protein>
    <submittedName>
        <fullName evidence="2">LicC domain protein</fullName>
    </submittedName>
</protein>
<evidence type="ECO:0000259" key="1">
    <source>
        <dbReference type="Pfam" id="PF20202"/>
    </source>
</evidence>
<dbReference type="InterPro" id="IPR029044">
    <property type="entry name" value="Nucleotide-diphossugar_trans"/>
</dbReference>
<comment type="caution">
    <text evidence="2">The sequence shown here is derived from an EMBL/GenBank/DDBJ whole genome shotgun (WGS) entry which is preliminary data.</text>
</comment>
<accession>A0A412XZU4</accession>
<evidence type="ECO:0000313" key="2">
    <source>
        <dbReference type="EMBL" id="RGV50587.1"/>
    </source>
</evidence>
<organism evidence="2 3">
    <name type="scientific">Bacteroides intestinalis</name>
    <dbReference type="NCBI Taxonomy" id="329854"/>
    <lineage>
        <taxon>Bacteria</taxon>
        <taxon>Pseudomonadati</taxon>
        <taxon>Bacteroidota</taxon>
        <taxon>Bacteroidia</taxon>
        <taxon>Bacteroidales</taxon>
        <taxon>Bacteroidaceae</taxon>
        <taxon>Bacteroides</taxon>
    </lineage>
</organism>
<gene>
    <name evidence="2" type="ORF">DWW10_17595</name>
</gene>
<dbReference type="Proteomes" id="UP000283850">
    <property type="component" value="Unassembled WGS sequence"/>
</dbReference>
<reference evidence="2 3" key="1">
    <citation type="submission" date="2018-08" db="EMBL/GenBank/DDBJ databases">
        <title>A genome reference for cultivated species of the human gut microbiota.</title>
        <authorList>
            <person name="Zou Y."/>
            <person name="Xue W."/>
            <person name="Luo G."/>
        </authorList>
    </citation>
    <scope>NUCLEOTIDE SEQUENCE [LARGE SCALE GENOMIC DNA]</scope>
    <source>
        <strain evidence="2 3">AF14-32</strain>
    </source>
</reference>
<sequence>MKYLIITVAGTSTRFNRDTKEDTLKCLYYIDEPQYSLLSQLLKNCGQYDKYIIVGGYLYEKLDKFVKDELSVYGDKLELVYNDHFKDYGSGYSLYKGIEAIKESGDVTFVEGDLFFMASTFKQVYESAKSVISINCEPIYSNKAVVLYINADGKPRYLYDINHQTLTVPEPFEAIFNSGQMWKFASSEKLLNVVKTLSEKQLQGTNLEIIQDYFRDMNAEDYDVVTFAEWYNCNTVADYIIVRKLM</sequence>
<name>A0A412XZU4_9BACE</name>
<dbReference type="AlphaFoldDB" id="A0A412XZU4"/>
<dbReference type="EMBL" id="QRZF01000014">
    <property type="protein sequence ID" value="RGV50587.1"/>
    <property type="molecule type" value="Genomic_DNA"/>
</dbReference>
<evidence type="ECO:0000313" key="3">
    <source>
        <dbReference type="Proteomes" id="UP000283850"/>
    </source>
</evidence>
<feature type="domain" description="DUF6564" evidence="1">
    <location>
        <begin position="22"/>
        <end position="245"/>
    </location>
</feature>
<dbReference type="Pfam" id="PF20202">
    <property type="entry name" value="DUF6564"/>
    <property type="match status" value="1"/>
</dbReference>
<proteinExistence type="predicted"/>
<dbReference type="RefSeq" id="WP_118487165.1">
    <property type="nucleotide sequence ID" value="NZ_QRZF01000014.1"/>
</dbReference>
<dbReference type="Gene3D" id="3.90.550.10">
    <property type="entry name" value="Spore Coat Polysaccharide Biosynthesis Protein SpsA, Chain A"/>
    <property type="match status" value="1"/>
</dbReference>